<feature type="signal peptide" evidence="2">
    <location>
        <begin position="1"/>
        <end position="28"/>
    </location>
</feature>
<keyword evidence="4" id="KW-1185">Reference proteome</keyword>
<accession>A0A3P1SE19</accession>
<protein>
    <submittedName>
        <fullName evidence="3">Uncharacterized protein</fullName>
    </submittedName>
</protein>
<dbReference type="OrthoDB" id="3253805at2"/>
<comment type="caution">
    <text evidence="3">The sequence shown here is derived from an EMBL/GenBank/DDBJ whole genome shotgun (WGS) entry which is preliminary data.</text>
</comment>
<feature type="chain" id="PRO_5018298589" evidence="2">
    <location>
        <begin position="29"/>
        <end position="360"/>
    </location>
</feature>
<evidence type="ECO:0000313" key="3">
    <source>
        <dbReference type="EMBL" id="RRC95227.1"/>
    </source>
</evidence>
<evidence type="ECO:0000313" key="4">
    <source>
        <dbReference type="Proteomes" id="UP000280444"/>
    </source>
</evidence>
<dbReference type="RefSeq" id="WP_124870236.1">
    <property type="nucleotide sequence ID" value="NZ_RQZF01000005.1"/>
</dbReference>
<feature type="region of interest" description="Disordered" evidence="1">
    <location>
        <begin position="28"/>
        <end position="49"/>
    </location>
</feature>
<dbReference type="EMBL" id="RQZF01000005">
    <property type="protein sequence ID" value="RRC95227.1"/>
    <property type="molecule type" value="Genomic_DNA"/>
</dbReference>
<evidence type="ECO:0000256" key="2">
    <source>
        <dbReference type="SAM" id="SignalP"/>
    </source>
</evidence>
<dbReference type="Proteomes" id="UP000280444">
    <property type="component" value="Unassembled WGS sequence"/>
</dbReference>
<sequence length="360" mass="40066">MLKAARRQALWSVTIGAIVLAGCTATEAEDTSRKQEPVAESAAQSSAAEVTFDPSRMPIFSDELPVKDRKQWTLPTDPYFDHRDWELETAAQVLMRVECMNQRGFTEEKMHLVPFAPRSESYGPGGERLFNEELAGKYGYRLAPDPSQVPGVPYRDPQSESHEQRMADSECDLIARARFDGISVEEWKKRNYEAAPGTDSGDASFLGSEADMALEVLEAQATVGSQLNRLHADRQAPALVAAAGRWNECMQPLGIPDLPDQPWDVTSVHALPESLQERWVSFDDSSSPNADAASADEIAVAVHDAQCRESSGWNEELYEAEWAIREEFVTAHREELRSQFDGRAEKAARALQILAEYGYK</sequence>
<name>A0A3P1SE19_9ACTO</name>
<evidence type="ECO:0000256" key="1">
    <source>
        <dbReference type="SAM" id="MobiDB-lite"/>
    </source>
</evidence>
<feature type="compositionally biased region" description="Low complexity" evidence="1">
    <location>
        <begin position="38"/>
        <end position="49"/>
    </location>
</feature>
<keyword evidence="2" id="KW-0732">Signal</keyword>
<gene>
    <name evidence="3" type="ORF">EII11_06225</name>
</gene>
<dbReference type="PROSITE" id="PS51257">
    <property type="entry name" value="PROKAR_LIPOPROTEIN"/>
    <property type="match status" value="1"/>
</dbReference>
<dbReference type="AlphaFoldDB" id="A0A3P1SE19"/>
<proteinExistence type="predicted"/>
<reference evidence="3 4" key="1">
    <citation type="submission" date="2018-11" db="EMBL/GenBank/DDBJ databases">
        <title>Genomes From Bacteria Associated with the Canine Oral Cavity: a Test Case for Automated Genome-Based Taxonomic Assignment.</title>
        <authorList>
            <person name="Coil D.A."/>
            <person name="Jospin G."/>
            <person name="Darling A.E."/>
            <person name="Wallis C."/>
            <person name="Davis I.J."/>
            <person name="Harris S."/>
            <person name="Eisen J.A."/>
            <person name="Holcombe L.J."/>
            <person name="O'Flynn C."/>
        </authorList>
    </citation>
    <scope>NUCLEOTIDE SEQUENCE [LARGE SCALE GENOMIC DNA]</scope>
    <source>
        <strain evidence="3 4">OH770</strain>
    </source>
</reference>
<organism evidence="3 4">
    <name type="scientific">Schaalia canis</name>
    <dbReference type="NCBI Taxonomy" id="100469"/>
    <lineage>
        <taxon>Bacteria</taxon>
        <taxon>Bacillati</taxon>
        <taxon>Actinomycetota</taxon>
        <taxon>Actinomycetes</taxon>
        <taxon>Actinomycetales</taxon>
        <taxon>Actinomycetaceae</taxon>
        <taxon>Schaalia</taxon>
    </lineage>
</organism>